<evidence type="ECO:0000313" key="2">
    <source>
        <dbReference type="Proteomes" id="UP000282106"/>
    </source>
</evidence>
<comment type="caution">
    <text evidence="1">The sequence shown here is derived from an EMBL/GenBank/DDBJ whole genome shotgun (WGS) entry which is preliminary data.</text>
</comment>
<dbReference type="RefSeq" id="WP_123211391.1">
    <property type="nucleotide sequence ID" value="NZ_RJVO01000003.1"/>
</dbReference>
<evidence type="ECO:0000313" key="1">
    <source>
        <dbReference type="EMBL" id="ROH90936.1"/>
    </source>
</evidence>
<reference evidence="1 2" key="1">
    <citation type="submission" date="2018-10" db="EMBL/GenBank/DDBJ databases">
        <authorList>
            <person name="Chen W.-M."/>
        </authorList>
    </citation>
    <scope>NUCLEOTIDE SEQUENCE [LARGE SCALE GENOMIC DNA]</scope>
    <source>
        <strain evidence="1 2">THS-13</strain>
    </source>
</reference>
<accession>A0A3N0VDZ1</accession>
<organism evidence="1 2">
    <name type="scientific">Stagnimonas aquatica</name>
    <dbReference type="NCBI Taxonomy" id="2689987"/>
    <lineage>
        <taxon>Bacteria</taxon>
        <taxon>Pseudomonadati</taxon>
        <taxon>Pseudomonadota</taxon>
        <taxon>Gammaproteobacteria</taxon>
        <taxon>Nevskiales</taxon>
        <taxon>Nevskiaceae</taxon>
        <taxon>Stagnimonas</taxon>
    </lineage>
</organism>
<dbReference type="AlphaFoldDB" id="A0A3N0VDZ1"/>
<dbReference type="InParanoid" id="A0A3N0VDZ1"/>
<protein>
    <submittedName>
        <fullName evidence="1">Uncharacterized protein</fullName>
    </submittedName>
</protein>
<gene>
    <name evidence="1" type="ORF">ED208_08130</name>
</gene>
<dbReference type="EMBL" id="RJVO01000003">
    <property type="protein sequence ID" value="ROH90936.1"/>
    <property type="molecule type" value="Genomic_DNA"/>
</dbReference>
<sequence length="80" mass="8474">MSRVEAVLEQLEPWFDERERAALEAACALAADGGAIDLPALLHAVETARAPAEARRIAASALRYRLGLPVVPGAPCRKGP</sequence>
<proteinExistence type="predicted"/>
<dbReference type="Proteomes" id="UP000282106">
    <property type="component" value="Unassembled WGS sequence"/>
</dbReference>
<keyword evidence="2" id="KW-1185">Reference proteome</keyword>
<name>A0A3N0VDZ1_9GAMM</name>